<evidence type="ECO:0000256" key="2">
    <source>
        <dbReference type="ARBA" id="ARBA00022737"/>
    </source>
</evidence>
<dbReference type="PANTHER" id="PTHR19848">
    <property type="entry name" value="WD40 REPEAT PROTEIN"/>
    <property type="match status" value="1"/>
</dbReference>
<feature type="repeat" description="WD" evidence="3">
    <location>
        <begin position="1060"/>
        <end position="1101"/>
    </location>
</feature>
<accession>A0AAN8RM02</accession>
<protein>
    <recommendedName>
        <fullName evidence="8">NACHT domain-containing protein</fullName>
    </recommendedName>
</protein>
<feature type="repeat" description="WD" evidence="3">
    <location>
        <begin position="928"/>
        <end position="969"/>
    </location>
</feature>
<keyword evidence="2" id="KW-0677">Repeat</keyword>
<dbReference type="InterPro" id="IPR020472">
    <property type="entry name" value="WD40_PAC1"/>
</dbReference>
<feature type="repeat" description="WD" evidence="3">
    <location>
        <begin position="1297"/>
        <end position="1338"/>
    </location>
</feature>
<keyword evidence="7" id="KW-1185">Reference proteome</keyword>
<evidence type="ECO:0000256" key="3">
    <source>
        <dbReference type="PROSITE-ProRule" id="PRU00221"/>
    </source>
</evidence>
<dbReference type="InterPro" id="IPR019775">
    <property type="entry name" value="WD40_repeat_CS"/>
</dbReference>
<dbReference type="InterPro" id="IPR031348">
    <property type="entry name" value="PigL_N"/>
</dbReference>
<dbReference type="InterPro" id="IPR056884">
    <property type="entry name" value="NPHP3-like_N"/>
</dbReference>
<dbReference type="PANTHER" id="PTHR19848:SF8">
    <property type="entry name" value="F-BOX AND WD REPEAT DOMAIN CONTAINING 7"/>
    <property type="match status" value="1"/>
</dbReference>
<organism evidence="6 7">
    <name type="scientific">Orbilia javanica</name>
    <dbReference type="NCBI Taxonomy" id="47235"/>
    <lineage>
        <taxon>Eukaryota</taxon>
        <taxon>Fungi</taxon>
        <taxon>Dikarya</taxon>
        <taxon>Ascomycota</taxon>
        <taxon>Pezizomycotina</taxon>
        <taxon>Orbiliomycetes</taxon>
        <taxon>Orbiliales</taxon>
        <taxon>Orbiliaceae</taxon>
        <taxon>Orbilia</taxon>
    </lineage>
</organism>
<feature type="repeat" description="WD" evidence="3">
    <location>
        <begin position="1250"/>
        <end position="1283"/>
    </location>
</feature>
<dbReference type="PROSITE" id="PS00678">
    <property type="entry name" value="WD_REPEATS_1"/>
    <property type="match status" value="5"/>
</dbReference>
<feature type="repeat" description="WD" evidence="3">
    <location>
        <begin position="1200"/>
        <end position="1241"/>
    </location>
</feature>
<feature type="repeat" description="WD" evidence="3">
    <location>
        <begin position="970"/>
        <end position="1011"/>
    </location>
</feature>
<proteinExistence type="predicted"/>
<dbReference type="Pfam" id="PF00400">
    <property type="entry name" value="WD40"/>
    <property type="match status" value="9"/>
</dbReference>
<gene>
    <name evidence="6" type="ORF">TWF718_000472</name>
</gene>
<dbReference type="InterPro" id="IPR015943">
    <property type="entry name" value="WD40/YVTN_repeat-like_dom_sf"/>
</dbReference>
<dbReference type="SUPFAM" id="SSF52540">
    <property type="entry name" value="P-loop containing nucleoside triphosphate hydrolases"/>
    <property type="match status" value="1"/>
</dbReference>
<feature type="domain" description="Azaphilone pigments biosynthesis cluster protein L N-terminal" evidence="4">
    <location>
        <begin position="1"/>
        <end position="181"/>
    </location>
</feature>
<feature type="repeat" description="WD" evidence="3">
    <location>
        <begin position="886"/>
        <end position="927"/>
    </location>
</feature>
<dbReference type="CDD" id="cd00200">
    <property type="entry name" value="WD40"/>
    <property type="match status" value="2"/>
</dbReference>
<dbReference type="Pfam" id="PF17111">
    <property type="entry name" value="PigL_N"/>
    <property type="match status" value="1"/>
</dbReference>
<evidence type="ECO:0008006" key="8">
    <source>
        <dbReference type="Google" id="ProtNLM"/>
    </source>
</evidence>
<dbReference type="PROSITE" id="PS50082">
    <property type="entry name" value="WD_REPEATS_2"/>
    <property type="match status" value="10"/>
</dbReference>
<evidence type="ECO:0000259" key="5">
    <source>
        <dbReference type="Pfam" id="PF24883"/>
    </source>
</evidence>
<feature type="domain" description="Nephrocystin 3-like N-terminal" evidence="5">
    <location>
        <begin position="197"/>
        <end position="360"/>
    </location>
</feature>
<dbReference type="InterPro" id="IPR036322">
    <property type="entry name" value="WD40_repeat_dom_sf"/>
</dbReference>
<feature type="repeat" description="WD" evidence="3">
    <location>
        <begin position="802"/>
        <end position="843"/>
    </location>
</feature>
<comment type="caution">
    <text evidence="6">The sequence shown here is derived from an EMBL/GenBank/DDBJ whole genome shotgun (WGS) entry which is preliminary data.</text>
</comment>
<dbReference type="InterPro" id="IPR027417">
    <property type="entry name" value="P-loop_NTPase"/>
</dbReference>
<evidence type="ECO:0000256" key="1">
    <source>
        <dbReference type="ARBA" id="ARBA00022574"/>
    </source>
</evidence>
<evidence type="ECO:0000313" key="6">
    <source>
        <dbReference type="EMBL" id="KAK6356097.1"/>
    </source>
</evidence>
<dbReference type="Gene3D" id="3.40.50.300">
    <property type="entry name" value="P-loop containing nucleotide triphosphate hydrolases"/>
    <property type="match status" value="1"/>
</dbReference>
<reference evidence="6 7" key="1">
    <citation type="submission" date="2019-10" db="EMBL/GenBank/DDBJ databases">
        <authorList>
            <person name="Palmer J.M."/>
        </authorList>
    </citation>
    <scope>NUCLEOTIDE SEQUENCE [LARGE SCALE GENOMIC DNA]</scope>
    <source>
        <strain evidence="6 7">TWF718</strain>
    </source>
</reference>
<dbReference type="Proteomes" id="UP001313282">
    <property type="component" value="Unassembled WGS sequence"/>
</dbReference>
<evidence type="ECO:0000313" key="7">
    <source>
        <dbReference type="Proteomes" id="UP001313282"/>
    </source>
</evidence>
<sequence>MDGLSAAASVIAVIDVSAKLLGVLGKYYKDVKGAKADIQQLTKQVESLHGVLENIQTLIEGKDETKIPGIQPLKDSLVLCKSQEQELLDQLPEQRTTLRFSRSLKWPFKGPRIKEILIALESSKTTLSNSLVSSNLTISIGTREEVETANAGIKAAELQEKRKFLQNLEAEGAAFNSHKQQHDPKCLENTRIDVLKAIESWATHDDSPGIFWLRGMAGTGKSTISRTIAESLSANKTLGASFFFSRGDGDRGRATKFVTTIASQLASHIAPFEESLHKTINQLGSTNIPDLDFRSQWSKLVINPLSESSFSSGSKQIIILVIDALDECGREEDARLIVDLLRSNVSISQSVELRTYITSRPESYITRAFDIIPEQSLSNIALHDISQDVVQADIKHFLQFEFQRIGKTRSLPLDWITEEQVEVLTKKSDGLFIYAATVCRFINDDEDSPKNFLKTALEESKRGVSTTPDLDEIYLEILKRVILGKCKRNQKESRSKKFKEIVGCLILLSQNFTVENLAGFLDKDVDSVREFLRLLSSVLDVPKSGLKKSEVRLLHPSFRDFLLDLDRCPDTNFQVSEKEMTKTMALRCVDIMRRTLRKDICGLKLLGLKVEDVEKAIIDANIPETTKHACLYWVDYLKRSGISLEDNDEFHKFLQDHILHWFEALSLMGELSEGIRMIESLLSMLGDSRNKVYSFVYDAKRFVCFNRSVIERRPLQIYLSCLIFSPSQCLIRRQNWGVIPSWIKSAAAVQENWDLCVQTLEGHLDAVKAVAFSHDGKQLASGSTKNAIKLWDTTTGATLATLEGDFGGISSLAFSSDDKRLIYVSWESGLGIWNIVTGASLGTFQDRLGSSSIAQLSHDGRRLAFGTRSMAIEVWDIATNACLATLEGHSDFIACTAFSFDGKWLASSSLDNTLKLWDIATQVCLATLERHSSRALCTVFSFDGKWLASSYMDNTIKLWDIATQVRLATLEGHSNWTMSAAFSFDGKWLASGSMDRTIKLWDTATHVCFATLKGHSEWARCIAFSSNGELLASGCEDQTIKLWDTNVKDNIIAEGSPAASNSHLTPVSPLAFSRDGKRLASSSYNKTIKLWDTATGACIAFGDTSDYIGALAFLHDDKDLVLGFGSGIKLWDMAKSTSLITESGLITLEMLPNPCSNIAFSNDDGYLAAGSRYSNGNINFWDINKDAKDSFITKSRRLSLKGHSRNMKTMVFSHDNKHLASGYEEGVIEVWDLATSSSPDIESASGPSILEGNSSPVRSIAFSHSHKYLASISSDQTIKLWNVPIGHSSTIRRLAIFEGHSGGILSFAFSQDDRYLVSCSDDNTIKLWDIATALDTPSTQDGLVLIHRYQDLFVLPSYFQLSDACFGNDAIAMGTKSGHVFVIAIQNSPDSPPPPYFQFTK</sequence>
<feature type="repeat" description="WD" evidence="3">
    <location>
        <begin position="760"/>
        <end position="801"/>
    </location>
</feature>
<dbReference type="PROSITE" id="PS50294">
    <property type="entry name" value="WD_REPEATS_REGION"/>
    <property type="match status" value="9"/>
</dbReference>
<dbReference type="EMBL" id="JAVHNR010000001">
    <property type="protein sequence ID" value="KAK6356097.1"/>
    <property type="molecule type" value="Genomic_DNA"/>
</dbReference>
<evidence type="ECO:0000259" key="4">
    <source>
        <dbReference type="Pfam" id="PF17111"/>
    </source>
</evidence>
<dbReference type="SUPFAM" id="SSF50978">
    <property type="entry name" value="WD40 repeat-like"/>
    <property type="match status" value="3"/>
</dbReference>
<dbReference type="SMART" id="SM00320">
    <property type="entry name" value="WD40"/>
    <property type="match status" value="13"/>
</dbReference>
<dbReference type="Gene3D" id="2.130.10.10">
    <property type="entry name" value="YVTN repeat-like/Quinoprotein amine dehydrogenase"/>
    <property type="match status" value="4"/>
</dbReference>
<dbReference type="Pfam" id="PF24883">
    <property type="entry name" value="NPHP3_N"/>
    <property type="match status" value="1"/>
</dbReference>
<feature type="repeat" description="WD" evidence="3">
    <location>
        <begin position="1012"/>
        <end position="1053"/>
    </location>
</feature>
<dbReference type="InterPro" id="IPR001680">
    <property type="entry name" value="WD40_rpt"/>
</dbReference>
<keyword evidence="1 3" id="KW-0853">WD repeat</keyword>
<name>A0AAN8RM02_9PEZI</name>
<dbReference type="PRINTS" id="PR00320">
    <property type="entry name" value="GPROTEINBRPT"/>
</dbReference>